<evidence type="ECO:0000256" key="2">
    <source>
        <dbReference type="SAM" id="MobiDB-lite"/>
    </source>
</evidence>
<dbReference type="Proteomes" id="UP001266305">
    <property type="component" value="Unassembled WGS sequence"/>
</dbReference>
<dbReference type="EMBL" id="JASSZA010000005">
    <property type="protein sequence ID" value="KAK2109604.1"/>
    <property type="molecule type" value="Genomic_DNA"/>
</dbReference>
<accession>A0ABQ9VJQ3</accession>
<organism evidence="3 4">
    <name type="scientific">Saguinus oedipus</name>
    <name type="common">Cotton-top tamarin</name>
    <name type="synonym">Oedipomidas oedipus</name>
    <dbReference type="NCBI Taxonomy" id="9490"/>
    <lineage>
        <taxon>Eukaryota</taxon>
        <taxon>Metazoa</taxon>
        <taxon>Chordata</taxon>
        <taxon>Craniata</taxon>
        <taxon>Vertebrata</taxon>
        <taxon>Euteleostomi</taxon>
        <taxon>Mammalia</taxon>
        <taxon>Eutheria</taxon>
        <taxon>Euarchontoglires</taxon>
        <taxon>Primates</taxon>
        <taxon>Haplorrhini</taxon>
        <taxon>Platyrrhini</taxon>
        <taxon>Cebidae</taxon>
        <taxon>Callitrichinae</taxon>
        <taxon>Saguinus</taxon>
    </lineage>
</organism>
<reference evidence="3 4" key="1">
    <citation type="submission" date="2023-05" db="EMBL/GenBank/DDBJ databases">
        <title>B98-5 Cell Line De Novo Hybrid Assembly: An Optical Mapping Approach.</title>
        <authorList>
            <person name="Kananen K."/>
            <person name="Auerbach J.A."/>
            <person name="Kautto E."/>
            <person name="Blachly J.S."/>
        </authorList>
    </citation>
    <scope>NUCLEOTIDE SEQUENCE [LARGE SCALE GENOMIC DNA]</scope>
    <source>
        <strain evidence="3">B95-8</strain>
        <tissue evidence="3">Cell line</tissue>
    </source>
</reference>
<proteinExistence type="inferred from homology"/>
<dbReference type="PANTHER" id="PTHR21859">
    <property type="entry name" value="ACROSOME-SPECIFIC PROTEIN"/>
    <property type="match status" value="1"/>
</dbReference>
<name>A0ABQ9VJQ3_SAGOE</name>
<comment type="caution">
    <text evidence="3">The sequence shown here is derived from an EMBL/GenBank/DDBJ whole genome shotgun (WGS) entry which is preliminary data.</text>
</comment>
<evidence type="ECO:0000313" key="3">
    <source>
        <dbReference type="EMBL" id="KAK2109604.1"/>
    </source>
</evidence>
<dbReference type="PANTHER" id="PTHR21859:SF58">
    <property type="entry name" value="SPERMATOGENESIS-ASSOCIATED PROTEIN 31E1"/>
    <property type="match status" value="1"/>
</dbReference>
<sequence>MTGNEPWPESESTSLGDPCSSRALQELKVGSPWASAKDILEPLEVGEEKLPAWEVTLEASVKANSGSIQVDLRRSGALGTTSNPSVSTVCVAEKPKQLCLKAQVVSDIVQVDPEEQLPGHASGILLQDGTTGLCLPGCHVDMLPATDMPPAQDPLSTSQNVSSKNTTSSQGPHDLL</sequence>
<gene>
    <name evidence="3" type="ORF">P7K49_009350</name>
</gene>
<comment type="similarity">
    <text evidence="1">Belongs to the SPATA31 family.</text>
</comment>
<protein>
    <submittedName>
        <fullName evidence="3">Uncharacterized protein</fullName>
    </submittedName>
</protein>
<evidence type="ECO:0000256" key="1">
    <source>
        <dbReference type="ARBA" id="ARBA00035009"/>
    </source>
</evidence>
<feature type="region of interest" description="Disordered" evidence="2">
    <location>
        <begin position="145"/>
        <end position="176"/>
    </location>
</feature>
<feature type="compositionally biased region" description="Polar residues" evidence="2">
    <location>
        <begin position="154"/>
        <end position="176"/>
    </location>
</feature>
<keyword evidence="4" id="KW-1185">Reference proteome</keyword>
<evidence type="ECO:0000313" key="4">
    <source>
        <dbReference type="Proteomes" id="UP001266305"/>
    </source>
</evidence>